<feature type="transmembrane region" description="Helical" evidence="2">
    <location>
        <begin position="163"/>
        <end position="185"/>
    </location>
</feature>
<feature type="region of interest" description="Disordered" evidence="1">
    <location>
        <begin position="1"/>
        <end position="30"/>
    </location>
</feature>
<sequence>MLQTETRGDAKMLSWNGHTPTVAEPSPKPEKPNLIAMLTVKCTQCQAGMKLQKAPAGGKVKCPRCGAIVSVGQPAATKTAASQSLTPDDDDFDFGQINFPSAAPASTVSSFPVNPAATVYQGPIPGDPLAGQEEAAGDATAAAAVNTPSAQTAAKGKPLPIKIIAGVVSGLVAFVVMFFVVSMMFGGGGGEASATAANAAAELGKNVPAGYQVVEFEGCAVYMPDGEVFREMPPGAMESKVVRSDKTGSIFFFGAMDNGKMELDDEQMRKKAKRFVAGDVLGGTPTERNGYKGIKGRVSVSAMLPDMTIEAYLADERYILIGSQPASMGADVETQMSIDRAAENEEQKIFFDSLKVGPKSGGLFF</sequence>
<gene>
    <name evidence="3" type="ORF">GCM10023156_71390</name>
</gene>
<evidence type="ECO:0000256" key="2">
    <source>
        <dbReference type="SAM" id="Phobius"/>
    </source>
</evidence>
<keyword evidence="2" id="KW-0472">Membrane</keyword>
<keyword evidence="4" id="KW-1185">Reference proteome</keyword>
<organism evidence="3 4">
    <name type="scientific">Novipirellula rosea</name>
    <dbReference type="NCBI Taxonomy" id="1031540"/>
    <lineage>
        <taxon>Bacteria</taxon>
        <taxon>Pseudomonadati</taxon>
        <taxon>Planctomycetota</taxon>
        <taxon>Planctomycetia</taxon>
        <taxon>Pirellulales</taxon>
        <taxon>Pirellulaceae</taxon>
        <taxon>Novipirellula</taxon>
    </lineage>
</organism>
<reference evidence="4" key="1">
    <citation type="journal article" date="2019" name="Int. J. Syst. Evol. Microbiol.">
        <title>The Global Catalogue of Microorganisms (GCM) 10K type strain sequencing project: providing services to taxonomists for standard genome sequencing and annotation.</title>
        <authorList>
            <consortium name="The Broad Institute Genomics Platform"/>
            <consortium name="The Broad Institute Genome Sequencing Center for Infectious Disease"/>
            <person name="Wu L."/>
            <person name="Ma J."/>
        </authorList>
    </citation>
    <scope>NUCLEOTIDE SEQUENCE [LARGE SCALE GENOMIC DNA]</scope>
    <source>
        <strain evidence="4">JCM 17759</strain>
    </source>
</reference>
<keyword evidence="2" id="KW-1133">Transmembrane helix</keyword>
<dbReference type="EMBL" id="BAABGA010000120">
    <property type="protein sequence ID" value="GAA4473427.1"/>
    <property type="molecule type" value="Genomic_DNA"/>
</dbReference>
<comment type="caution">
    <text evidence="3">The sequence shown here is derived from an EMBL/GenBank/DDBJ whole genome shotgun (WGS) entry which is preliminary data.</text>
</comment>
<feature type="compositionally biased region" description="Basic and acidic residues" evidence="1">
    <location>
        <begin position="1"/>
        <end position="10"/>
    </location>
</feature>
<evidence type="ECO:0000313" key="3">
    <source>
        <dbReference type="EMBL" id="GAA4473427.1"/>
    </source>
</evidence>
<name>A0ABP8NU45_9BACT</name>
<protein>
    <recommendedName>
        <fullName evidence="5">Zinc finger/thioredoxin putative domain-containing protein</fullName>
    </recommendedName>
</protein>
<dbReference type="RefSeq" id="WP_345328485.1">
    <property type="nucleotide sequence ID" value="NZ_BAABGA010000120.1"/>
</dbReference>
<proteinExistence type="predicted"/>
<keyword evidence="2" id="KW-0812">Transmembrane</keyword>
<dbReference type="Proteomes" id="UP001500840">
    <property type="component" value="Unassembled WGS sequence"/>
</dbReference>
<evidence type="ECO:0000313" key="4">
    <source>
        <dbReference type="Proteomes" id="UP001500840"/>
    </source>
</evidence>
<evidence type="ECO:0000256" key="1">
    <source>
        <dbReference type="SAM" id="MobiDB-lite"/>
    </source>
</evidence>
<accession>A0ABP8NU45</accession>
<evidence type="ECO:0008006" key="5">
    <source>
        <dbReference type="Google" id="ProtNLM"/>
    </source>
</evidence>